<feature type="region of interest" description="Disordered" evidence="1">
    <location>
        <begin position="1"/>
        <end position="44"/>
    </location>
</feature>
<dbReference type="InterPro" id="IPR012965">
    <property type="entry name" value="Msb1/Mug8_dom"/>
</dbReference>
<dbReference type="EMBL" id="PUHQ01000099">
    <property type="protein sequence ID" value="KAG0656371.1"/>
    <property type="molecule type" value="Genomic_DNA"/>
</dbReference>
<dbReference type="GO" id="GO:0007165">
    <property type="term" value="P:signal transduction"/>
    <property type="evidence" value="ECO:0007669"/>
    <property type="project" value="InterPro"/>
</dbReference>
<proteinExistence type="predicted"/>
<name>A0A9P7B2S2_RHOMI</name>
<feature type="compositionally biased region" description="Basic and acidic residues" evidence="1">
    <location>
        <begin position="1232"/>
        <end position="1244"/>
    </location>
</feature>
<feature type="region of interest" description="Disordered" evidence="1">
    <location>
        <begin position="879"/>
        <end position="1307"/>
    </location>
</feature>
<dbReference type="Proteomes" id="UP000777482">
    <property type="component" value="Unassembled WGS sequence"/>
</dbReference>
<dbReference type="OrthoDB" id="2529979at2759"/>
<feature type="compositionally biased region" description="Basic and acidic residues" evidence="1">
    <location>
        <begin position="880"/>
        <end position="897"/>
    </location>
</feature>
<protein>
    <recommendedName>
        <fullName evidence="2">Rho-GAP domain-containing protein</fullName>
    </recommendedName>
</protein>
<evidence type="ECO:0000313" key="3">
    <source>
        <dbReference type="EMBL" id="KAG0656371.1"/>
    </source>
</evidence>
<feature type="compositionally biased region" description="Low complexity" evidence="1">
    <location>
        <begin position="1060"/>
        <end position="1080"/>
    </location>
</feature>
<feature type="compositionally biased region" description="Polar residues" evidence="1">
    <location>
        <begin position="442"/>
        <end position="455"/>
    </location>
</feature>
<feature type="compositionally biased region" description="Low complexity" evidence="1">
    <location>
        <begin position="1276"/>
        <end position="1288"/>
    </location>
</feature>
<dbReference type="InterPro" id="IPR000198">
    <property type="entry name" value="RhoGAP_dom"/>
</dbReference>
<feature type="compositionally biased region" description="Basic and acidic residues" evidence="1">
    <location>
        <begin position="963"/>
        <end position="984"/>
    </location>
</feature>
<dbReference type="Pfam" id="PF08101">
    <property type="entry name" value="Msb1-Mug8_dom"/>
    <property type="match status" value="1"/>
</dbReference>
<feature type="compositionally biased region" description="Polar residues" evidence="1">
    <location>
        <begin position="1"/>
        <end position="12"/>
    </location>
</feature>
<evidence type="ECO:0000259" key="2">
    <source>
        <dbReference type="PROSITE" id="PS50238"/>
    </source>
</evidence>
<dbReference type="SUPFAM" id="SSF48350">
    <property type="entry name" value="GTPase activation domain, GAP"/>
    <property type="match status" value="1"/>
</dbReference>
<feature type="region of interest" description="Disordered" evidence="1">
    <location>
        <begin position="737"/>
        <end position="866"/>
    </location>
</feature>
<dbReference type="InterPro" id="IPR008936">
    <property type="entry name" value="Rho_GTPase_activation_prot"/>
</dbReference>
<feature type="region of interest" description="Disordered" evidence="1">
    <location>
        <begin position="531"/>
        <end position="595"/>
    </location>
</feature>
<feature type="compositionally biased region" description="Polar residues" evidence="1">
    <location>
        <begin position="904"/>
        <end position="914"/>
    </location>
</feature>
<keyword evidence="4" id="KW-1185">Reference proteome</keyword>
<feature type="compositionally biased region" description="Polar residues" evidence="1">
    <location>
        <begin position="539"/>
        <end position="548"/>
    </location>
</feature>
<feature type="compositionally biased region" description="Low complexity" evidence="1">
    <location>
        <begin position="1650"/>
        <end position="1663"/>
    </location>
</feature>
<organism evidence="3 4">
    <name type="scientific">Rhodotorula mucilaginosa</name>
    <name type="common">Yeast</name>
    <name type="synonym">Rhodotorula rubra</name>
    <dbReference type="NCBI Taxonomy" id="5537"/>
    <lineage>
        <taxon>Eukaryota</taxon>
        <taxon>Fungi</taxon>
        <taxon>Dikarya</taxon>
        <taxon>Basidiomycota</taxon>
        <taxon>Pucciniomycotina</taxon>
        <taxon>Microbotryomycetes</taxon>
        <taxon>Sporidiobolales</taxon>
        <taxon>Sporidiobolaceae</taxon>
        <taxon>Rhodotorula</taxon>
    </lineage>
</organism>
<accession>A0A9P7B2S2</accession>
<feature type="compositionally biased region" description="Low complexity" evidence="1">
    <location>
        <begin position="1186"/>
        <end position="1199"/>
    </location>
</feature>
<feature type="compositionally biased region" description="Basic and acidic residues" evidence="1">
    <location>
        <begin position="78"/>
        <end position="94"/>
    </location>
</feature>
<feature type="compositionally biased region" description="Basic and acidic residues" evidence="1">
    <location>
        <begin position="1203"/>
        <end position="1225"/>
    </location>
</feature>
<feature type="region of interest" description="Disordered" evidence="1">
    <location>
        <begin position="438"/>
        <end position="461"/>
    </location>
</feature>
<gene>
    <name evidence="3" type="ORF">C6P46_007155</name>
</gene>
<evidence type="ECO:0000256" key="1">
    <source>
        <dbReference type="SAM" id="MobiDB-lite"/>
    </source>
</evidence>
<sequence length="1687" mass="179426">MPSFFSRFNSSKSGKDRSAGSSRTKPATDPLGSRSDDTPAKLLPLELPSSSLLADTSRANPHFLSTPVRQLSFHSAHKLADDDRGEQSDLRSLRSSEGGGSPWVAVDAENTPRTIRKGSFVAGGGGSAKVGFPELADPERERREQARLERARLTVEDVTLLSEECGDVIRSRGLTSLGLFRPYRASESPVQIRKLALLFLDYVAEFDERAAATTNEASPSRGTDASKSVLLHAYRQELRFANVHDVVAVLKWGLRHIDFGRLTFSSARVPSLEWYSSFVRRSSSASPPHPPHAFSQFLLPSLPPPSQKLLLSLLHTIQPVAAHAQQNAMPAHRLCYLLGAYAFGLATPPPPSSISSSAGANRVEWEDYSRLWSEAGRALEGCLKAYLREQTDLPPRLQELIEDYSTWVSDENDAPSRHVRTIKALKLEVESVGEWESAGAVRSNSQSTGLGTDGNTGRPARRRPGEILAAAMGSDLPAGQHDDNDDAEVRAWNALSRLLQAADYSPEPNLAPFDEETARVLKLLNLDRSTADPACEMGTTPSRRSVNSPHRRTRSSVDPADLPSPTRPLTAFLSPSPSMPTISPGGKLRSSPSWHDFSTQGFTQSSLDLSSDLYDPSKNRVAPAPRMYKPAPPTSRITSISTIDVEEDFVAVWLDSLSESATTSSPAASWPSILLSPLSPAAQSEVGDSSSRIAALLIVEALLTRQRATETLDSPPRIASLQPPITHVTVDRRASFLGVRRGRKSEGAPPSSSSTSPPSSPSKNWRRRASALFAPPMPSRNQSSDQDPSMTSTAHGTVSLDSSPRARTAVPSLHARRPSAGRVPSDAPVDVFGTAIPLPPPPPPVPPKEWTSSEKIATPPAVKEAEGYVVDEPGLATLHEPAHEPAFEATDTTRADLETEEAPQTDSGVEQSLGTAIDSHSRDAEADGHAELNDELEEAPEGDHLAPALDGDTSTAATAEPEPDVRMERDHADDTHVSPDRHVLVSDVAEPESLPALPADDLVTRDGLVPNERSDDAMLDAAEQGKAESVNQSLSQEAHGAHGNGDASVTEDAKTHSSEPKLLAPAIPLALSEELAAEPAVTTDDSVQLRDSAPPEAVYNDESSPAAAEVPSVEPVNAASSEPVTRGEPPSTPSPRRRVPTPIATPRRSLDSNRSPSPLVSPPPRSPRHPARGLSSPIRGSSTPGSRSALHKASSSSLETETEEIRQLRKVEEEEKRRIVKEQKTPKLVSNVKERVREIEEEVVRSPTAAAGPASDPTSPIRSSSPKQQPVTPNRSSLNQASPSSSARGPPPILAPPIVAGSPTSLAPATVPMSLLVSETEHSLGGDANVAEFPAADVIEPVVVDGLPSNPDVHDDLSGEAASASPELDLPAEHERIASDTVHAGPERIIANAAVAASPPEVAPTQESEHLHVKVPTSLAELPSPMPSPSPFVADGEGEAVPLVEDVPVIQDGLRTITSNPEPERKSEPETPADYQHVAASPADRETEVMASDAADAASPTRLPPTPESEHLQVKVPAFLADLPSPIPSPSPSPFVDGGEGEAAPLVEEVPVVQDDLQTITSNSEPLQVSGRSIELDQDAAQPERLPEEIIAGAVTPEEPLLALRSDEPIERPATPPPHLSTQNETTTPTRPDATRPPIHVLRVSPSKQSLATTAASSYQTAAEGPQTTSVADSGSGSGSDHEQPAL</sequence>
<dbReference type="Gene3D" id="1.10.555.10">
    <property type="entry name" value="Rho GTPase activation protein"/>
    <property type="match status" value="1"/>
</dbReference>
<feature type="region of interest" description="Disordered" evidence="1">
    <location>
        <begin position="78"/>
        <end position="106"/>
    </location>
</feature>
<feature type="domain" description="Rho-GAP" evidence="2">
    <location>
        <begin position="146"/>
        <end position="372"/>
    </location>
</feature>
<feature type="region of interest" description="Disordered" evidence="1">
    <location>
        <begin position="1351"/>
        <end position="1370"/>
    </location>
</feature>
<feature type="compositionally biased region" description="Pro residues" evidence="1">
    <location>
        <begin position="837"/>
        <end position="847"/>
    </location>
</feature>
<feature type="compositionally biased region" description="Polar residues" evidence="1">
    <location>
        <begin position="1556"/>
        <end position="1571"/>
    </location>
</feature>
<feature type="compositionally biased region" description="Low complexity" evidence="1">
    <location>
        <begin position="1626"/>
        <end position="1638"/>
    </location>
</feature>
<feature type="compositionally biased region" description="Polar residues" evidence="1">
    <location>
        <begin position="1256"/>
        <end position="1275"/>
    </location>
</feature>
<feature type="compositionally biased region" description="Basic and acidic residues" evidence="1">
    <location>
        <begin position="919"/>
        <end position="932"/>
    </location>
</feature>
<comment type="caution">
    <text evidence="3">The sequence shown here is derived from an EMBL/GenBank/DDBJ whole genome shotgun (WGS) entry which is preliminary data.</text>
</comment>
<feature type="compositionally biased region" description="Polar residues" evidence="1">
    <location>
        <begin position="779"/>
        <end position="802"/>
    </location>
</feature>
<evidence type="ECO:0000313" key="4">
    <source>
        <dbReference type="Proteomes" id="UP000777482"/>
    </source>
</evidence>
<feature type="compositionally biased region" description="Low complexity" evidence="1">
    <location>
        <begin position="1542"/>
        <end position="1553"/>
    </location>
</feature>
<reference evidence="3 4" key="1">
    <citation type="submission" date="2020-11" db="EMBL/GenBank/DDBJ databases">
        <title>Kefir isolates.</title>
        <authorList>
            <person name="Marcisauskas S."/>
            <person name="Kim Y."/>
            <person name="Blasche S."/>
        </authorList>
    </citation>
    <scope>NUCLEOTIDE SEQUENCE [LARGE SCALE GENOMIC DNA]</scope>
    <source>
        <strain evidence="3 4">KR</strain>
    </source>
</reference>
<dbReference type="PROSITE" id="PS50238">
    <property type="entry name" value="RHOGAP"/>
    <property type="match status" value="1"/>
</dbReference>
<feature type="region of interest" description="Disordered" evidence="1">
    <location>
        <begin position="1452"/>
        <end position="1687"/>
    </location>
</feature>